<dbReference type="SUPFAM" id="SSF47676">
    <property type="entry name" value="Conserved domain common to transcription factors TFIIS, elongin A, CRSP70"/>
    <property type="match status" value="1"/>
</dbReference>
<keyword evidence="6" id="KW-1185">Reference proteome</keyword>
<dbReference type="Gene3D" id="1.20.930.10">
    <property type="entry name" value="Conserved domain common to transcription factors TFIIS, elongin A, CRSP70"/>
    <property type="match status" value="1"/>
</dbReference>
<feature type="compositionally biased region" description="Polar residues" evidence="2">
    <location>
        <begin position="93"/>
        <end position="109"/>
    </location>
</feature>
<sequence>MFYLSFSHFLLSVVLLNGECYFQASLTVELLQSNDTPRFVRKLSKTCIDPDVRKVASDLITNWKNLIANPPPPAAEKPKRVGSAKRKTPHPATKTSSRVSLKVESSTSAELPKVVSGLKLSDGDEKNRETKNKSDEKQQEKTDERTETKLEHKKPDGSTANMEKQDKSVTSDEGAVTKKSSSKLTEFNFTEKLDEERQQKKKRPKTAKTYMSKFRSTGLEGDDESSASGKGAVEAADKKKKPPLSKALLDANRRAAVSSATKSSNTLPTSTVSASSLPAEKKQTATFPRVMMSNTFMDALLDPVLKKNVPKSKRKPSAAVASKTTVSIMPSVMEGLYSDTSSSMGKERNTESSENKDSEPPVIDRDVNPTGKRMIRFADEHGQELVQIRLFEVEEGERINVHRFTSEQMKHMESQRERTFMKEHGSQFGHDTRNDGKIFHPVRYISCL</sequence>
<keyword evidence="1" id="KW-0539">Nucleus</keyword>
<evidence type="ECO:0000259" key="4">
    <source>
        <dbReference type="PROSITE" id="PS51319"/>
    </source>
</evidence>
<feature type="chain" id="PRO_5044764699" description="TFIIS N-terminal domain-containing protein" evidence="3">
    <location>
        <begin position="19"/>
        <end position="448"/>
    </location>
</feature>
<comment type="subcellular location">
    <subcellularLocation>
        <location evidence="1">Nucleus</location>
    </subcellularLocation>
</comment>
<dbReference type="PROSITE" id="PS51319">
    <property type="entry name" value="TFIIS_N"/>
    <property type="match status" value="1"/>
</dbReference>
<dbReference type="PANTHER" id="PTHR46557:SF1">
    <property type="entry name" value="SERINE_THREONINE-PROTEIN PHOSPHATASE 1 REGULATORY SUBUNIT 10"/>
    <property type="match status" value="1"/>
</dbReference>
<protein>
    <recommendedName>
        <fullName evidence="4">TFIIS N-terminal domain-containing protein</fullName>
    </recommendedName>
</protein>
<evidence type="ECO:0000256" key="1">
    <source>
        <dbReference type="PROSITE-ProRule" id="PRU00649"/>
    </source>
</evidence>
<feature type="compositionally biased region" description="Basic residues" evidence="2">
    <location>
        <begin position="80"/>
        <end position="89"/>
    </location>
</feature>
<dbReference type="EMBL" id="JBGFUD010011722">
    <property type="protein sequence ID" value="MFH4983290.1"/>
    <property type="molecule type" value="Genomic_DNA"/>
</dbReference>
<feature type="signal peptide" evidence="3">
    <location>
        <begin position="1"/>
        <end position="18"/>
    </location>
</feature>
<dbReference type="InterPro" id="IPR035441">
    <property type="entry name" value="TFIIS/LEDGF_dom_sf"/>
</dbReference>
<feature type="compositionally biased region" description="Basic and acidic residues" evidence="2">
    <location>
        <begin position="345"/>
        <end position="367"/>
    </location>
</feature>
<feature type="region of interest" description="Disordered" evidence="2">
    <location>
        <begin position="332"/>
        <end position="368"/>
    </location>
</feature>
<evidence type="ECO:0000256" key="3">
    <source>
        <dbReference type="SAM" id="SignalP"/>
    </source>
</evidence>
<feature type="compositionally biased region" description="Basic and acidic residues" evidence="2">
    <location>
        <begin position="189"/>
        <end position="198"/>
    </location>
</feature>
<reference evidence="5 6" key="1">
    <citation type="submission" date="2024-08" db="EMBL/GenBank/DDBJ databases">
        <title>Gnathostoma spinigerum genome.</title>
        <authorList>
            <person name="Gonzalez-Bertolin B."/>
            <person name="Monzon S."/>
            <person name="Zaballos A."/>
            <person name="Jimenez P."/>
            <person name="Dekumyoy P."/>
            <person name="Varona S."/>
            <person name="Cuesta I."/>
            <person name="Sumanam S."/>
            <person name="Adisakwattana P."/>
            <person name="Gasser R.B."/>
            <person name="Hernandez-Gonzalez A."/>
            <person name="Young N.D."/>
            <person name="Perteguer M.J."/>
        </authorList>
    </citation>
    <scope>NUCLEOTIDE SEQUENCE [LARGE SCALE GENOMIC DNA]</scope>
    <source>
        <strain evidence="5">AL3</strain>
        <tissue evidence="5">Liver</tissue>
    </source>
</reference>
<evidence type="ECO:0000313" key="6">
    <source>
        <dbReference type="Proteomes" id="UP001608902"/>
    </source>
</evidence>
<proteinExistence type="predicted"/>
<dbReference type="AlphaFoldDB" id="A0ABD6EUU6"/>
<keyword evidence="3" id="KW-0732">Signal</keyword>
<comment type="caution">
    <text evidence="5">The sequence shown here is derived from an EMBL/GenBank/DDBJ whole genome shotgun (WGS) entry which is preliminary data.</text>
</comment>
<accession>A0ABD6EUU6</accession>
<feature type="domain" description="TFIIS N-terminal" evidence="4">
    <location>
        <begin position="1"/>
        <end position="70"/>
    </location>
</feature>
<feature type="region of interest" description="Disordered" evidence="2">
    <location>
        <begin position="67"/>
        <end position="279"/>
    </location>
</feature>
<evidence type="ECO:0000256" key="2">
    <source>
        <dbReference type="SAM" id="MobiDB-lite"/>
    </source>
</evidence>
<dbReference type="Proteomes" id="UP001608902">
    <property type="component" value="Unassembled WGS sequence"/>
</dbReference>
<dbReference type="Pfam" id="PF08711">
    <property type="entry name" value="Med26"/>
    <property type="match status" value="1"/>
</dbReference>
<evidence type="ECO:0000313" key="5">
    <source>
        <dbReference type="EMBL" id="MFH4983290.1"/>
    </source>
</evidence>
<gene>
    <name evidence="5" type="ORF">AB6A40_009999</name>
</gene>
<dbReference type="PANTHER" id="PTHR46557">
    <property type="entry name" value="SERINE/THREONINE-PROTEIN PHOSPHATASE 1 REGULATORY SUBUNIT 10-RELATED"/>
    <property type="match status" value="1"/>
</dbReference>
<dbReference type="GO" id="GO:0005634">
    <property type="term" value="C:nucleus"/>
    <property type="evidence" value="ECO:0007669"/>
    <property type="project" value="UniProtKB-SubCell"/>
</dbReference>
<feature type="compositionally biased region" description="Polar residues" evidence="2">
    <location>
        <begin position="178"/>
        <end position="188"/>
    </location>
</feature>
<feature type="compositionally biased region" description="Basic and acidic residues" evidence="2">
    <location>
        <begin position="121"/>
        <end position="156"/>
    </location>
</feature>
<feature type="compositionally biased region" description="Polar residues" evidence="2">
    <location>
        <begin position="258"/>
        <end position="276"/>
    </location>
</feature>
<name>A0ABD6EUU6_9BILA</name>
<dbReference type="InterPro" id="IPR017923">
    <property type="entry name" value="TFIIS_N"/>
</dbReference>
<organism evidence="5 6">
    <name type="scientific">Gnathostoma spinigerum</name>
    <dbReference type="NCBI Taxonomy" id="75299"/>
    <lineage>
        <taxon>Eukaryota</taxon>
        <taxon>Metazoa</taxon>
        <taxon>Ecdysozoa</taxon>
        <taxon>Nematoda</taxon>
        <taxon>Chromadorea</taxon>
        <taxon>Rhabditida</taxon>
        <taxon>Spirurina</taxon>
        <taxon>Gnathostomatomorpha</taxon>
        <taxon>Gnathostomatoidea</taxon>
        <taxon>Gnathostomatidae</taxon>
        <taxon>Gnathostoma</taxon>
    </lineage>
</organism>